<evidence type="ECO:0000256" key="2">
    <source>
        <dbReference type="ARBA" id="ARBA00022729"/>
    </source>
</evidence>
<dbReference type="InterPro" id="IPR034282">
    <property type="entry name" value="CuRO_2_CopA"/>
</dbReference>
<dbReference type="InterPro" id="IPR034279">
    <property type="entry name" value="CuRO_3_CopA"/>
</dbReference>
<dbReference type="Pfam" id="PF07732">
    <property type="entry name" value="Cu-oxidase_3"/>
    <property type="match status" value="1"/>
</dbReference>
<protein>
    <submittedName>
        <fullName evidence="8">Copper resistance system multicopper oxidase</fullName>
    </submittedName>
</protein>
<dbReference type="InterPro" id="IPR002355">
    <property type="entry name" value="Cu_oxidase_Cu_BS"/>
</dbReference>
<dbReference type="RefSeq" id="WP_197873379.1">
    <property type="nucleotide sequence ID" value="NZ_JADTXM010000021.1"/>
</dbReference>
<keyword evidence="3" id="KW-0560">Oxidoreductase</keyword>
<keyword evidence="2" id="KW-0732">Signal</keyword>
<reference evidence="8 9" key="1">
    <citation type="submission" date="2020-11" db="EMBL/GenBank/DDBJ databases">
        <title>Enhanced detection system for hospital associated transmission using whole genome sequencing surveillance.</title>
        <authorList>
            <person name="Harrison L.H."/>
            <person name="Van Tyne D."/>
            <person name="Marsh J.W."/>
            <person name="Griffith M.P."/>
            <person name="Snyder D.J."/>
            <person name="Cooper V.S."/>
            <person name="Mustapha M."/>
        </authorList>
    </citation>
    <scope>NUCLEOTIDE SEQUENCE [LARGE SCALE GENOMIC DNA]</scope>
    <source>
        <strain evidence="8 9">PSB00013</strain>
    </source>
</reference>
<dbReference type="Proteomes" id="UP000638986">
    <property type="component" value="Unassembled WGS sequence"/>
</dbReference>
<dbReference type="NCBIfam" id="TIGR01409">
    <property type="entry name" value="TAT_signal_seq"/>
    <property type="match status" value="1"/>
</dbReference>
<feature type="domain" description="Plastocyanin-like" evidence="6">
    <location>
        <begin position="520"/>
        <end position="637"/>
    </location>
</feature>
<accession>A0ABS0MXR4</accession>
<dbReference type="InterPro" id="IPR019546">
    <property type="entry name" value="TAT_signal_bac_arc"/>
</dbReference>
<feature type="domain" description="Plastocyanin-like" evidence="5">
    <location>
        <begin position="172"/>
        <end position="342"/>
    </location>
</feature>
<gene>
    <name evidence="8" type="ORF">I5Q09_22690</name>
</gene>
<dbReference type="InterPro" id="IPR011707">
    <property type="entry name" value="Cu-oxidase-like_N"/>
</dbReference>
<keyword evidence="1" id="KW-0479">Metal-binding</keyword>
<comment type="caution">
    <text evidence="8">The sequence shown here is derived from an EMBL/GenBank/DDBJ whole genome shotgun (WGS) entry which is preliminary data.</text>
</comment>
<dbReference type="InterPro" id="IPR034284">
    <property type="entry name" value="CuRO_1_CopA"/>
</dbReference>
<dbReference type="InterPro" id="IPR011706">
    <property type="entry name" value="Cu-oxidase_C"/>
</dbReference>
<dbReference type="PANTHER" id="PTHR11709">
    <property type="entry name" value="MULTI-COPPER OXIDASE"/>
    <property type="match status" value="1"/>
</dbReference>
<dbReference type="InterPro" id="IPR033138">
    <property type="entry name" value="Cu_oxidase_CS"/>
</dbReference>
<name>A0ABS0MXR4_PSELU</name>
<dbReference type="InterPro" id="IPR006376">
    <property type="entry name" value="Cu-R_CopA"/>
</dbReference>
<dbReference type="InterPro" id="IPR045087">
    <property type="entry name" value="Cu-oxidase_fam"/>
</dbReference>
<evidence type="ECO:0000259" key="6">
    <source>
        <dbReference type="Pfam" id="PF07731"/>
    </source>
</evidence>
<organism evidence="8 9">
    <name type="scientific">Pseudomonas luteola</name>
    <dbReference type="NCBI Taxonomy" id="47886"/>
    <lineage>
        <taxon>Bacteria</taxon>
        <taxon>Pseudomonadati</taxon>
        <taxon>Pseudomonadota</taxon>
        <taxon>Gammaproteobacteria</taxon>
        <taxon>Pseudomonadales</taxon>
        <taxon>Pseudomonadaceae</taxon>
        <taxon>Pseudomonas</taxon>
    </lineage>
</organism>
<proteinExistence type="predicted"/>
<dbReference type="Gene3D" id="2.60.40.420">
    <property type="entry name" value="Cupredoxins - blue copper proteins"/>
    <property type="match status" value="3"/>
</dbReference>
<evidence type="ECO:0000259" key="5">
    <source>
        <dbReference type="Pfam" id="PF00394"/>
    </source>
</evidence>
<dbReference type="PANTHER" id="PTHR11709:SF394">
    <property type="entry name" value="FI03373P-RELATED"/>
    <property type="match status" value="1"/>
</dbReference>
<dbReference type="SUPFAM" id="SSF49503">
    <property type="entry name" value="Cupredoxins"/>
    <property type="match status" value="3"/>
</dbReference>
<sequence length="638" mass="71273">MQSKTSRRTFVKGIAAGGILGGLGLWRNPVWAITSPGMQNVLTGTEFDLLIGETPVNIAGKSKPAMTINGGLPGPLLRWREGDTVTLRVRNRLKDTTSIHWHGIILPANMDGVPGLSFHGIEPDGMYVYTFKVKQNGTYWYHSHSAFQEQSGVYGPLVIDAKDPEPFTYDRDYVVMLTDWTDEDPVRLMKKLKKQADYYNFNKRTVGDFINDVSEKGWSTTMADRKMWAEMKMNPTDLADVSGYTYTYLLNGKAPDDNWTGVFRPGERLRLRFINGSSMTYFDLRIPGLKMMVVAADGLYVNPVSVDELRIAVAETYDVIVEPTHEAYTLFAQSMDRTGFARGTLAVSEGLSAPVPPLDPRPLVTMDDMGMGGMDHGSMGGMDHSQMQGMTHHSMQGMSTMSGSQSMQGMDHSQMQDINHDSMQGMAGMNGGQMQAMDHSQMQGMDHSQMQGMPSMGGMAGMGAMQSHPASEQNNPLVDMQAMSTSPKLDDPGLGLRNNGRRVLTYADLRSTFPDPDGRDPSRTIELHLTGHMEKFAWSFNGVKFSDAEPVRLKYGERVRIVLVNDTMMTHPIHLHGMWSDLEDESGNFMVRKHTIDMPPGSRRSYRVTADALGRWAYHCHLLYHMEMGMFREVRVEE</sequence>
<dbReference type="NCBIfam" id="TIGR01480">
    <property type="entry name" value="copper_res_A"/>
    <property type="match status" value="1"/>
</dbReference>
<dbReference type="InterPro" id="IPR001117">
    <property type="entry name" value="Cu-oxidase_2nd"/>
</dbReference>
<keyword evidence="4" id="KW-0186">Copper</keyword>
<feature type="domain" description="Plastocyanin-like" evidence="7">
    <location>
        <begin position="53"/>
        <end position="162"/>
    </location>
</feature>
<dbReference type="Pfam" id="PF07731">
    <property type="entry name" value="Cu-oxidase_2"/>
    <property type="match status" value="1"/>
</dbReference>
<dbReference type="PROSITE" id="PS00080">
    <property type="entry name" value="MULTICOPPER_OXIDASE2"/>
    <property type="match status" value="1"/>
</dbReference>
<dbReference type="Pfam" id="PF00394">
    <property type="entry name" value="Cu-oxidase"/>
    <property type="match status" value="1"/>
</dbReference>
<evidence type="ECO:0000256" key="1">
    <source>
        <dbReference type="ARBA" id="ARBA00022723"/>
    </source>
</evidence>
<dbReference type="CDD" id="cd13896">
    <property type="entry name" value="CuRO_3_CopA"/>
    <property type="match status" value="1"/>
</dbReference>
<dbReference type="CDD" id="cd13874">
    <property type="entry name" value="CuRO_2_CopA"/>
    <property type="match status" value="1"/>
</dbReference>
<dbReference type="InterPro" id="IPR008972">
    <property type="entry name" value="Cupredoxin"/>
</dbReference>
<evidence type="ECO:0000256" key="3">
    <source>
        <dbReference type="ARBA" id="ARBA00023002"/>
    </source>
</evidence>
<evidence type="ECO:0000313" key="8">
    <source>
        <dbReference type="EMBL" id="MBH3441493.1"/>
    </source>
</evidence>
<dbReference type="EMBL" id="JADTXM010000021">
    <property type="protein sequence ID" value="MBH3441493.1"/>
    <property type="molecule type" value="Genomic_DNA"/>
</dbReference>
<dbReference type="InterPro" id="IPR006311">
    <property type="entry name" value="TAT_signal"/>
</dbReference>
<evidence type="ECO:0000259" key="7">
    <source>
        <dbReference type="Pfam" id="PF07732"/>
    </source>
</evidence>
<evidence type="ECO:0000313" key="9">
    <source>
        <dbReference type="Proteomes" id="UP000638986"/>
    </source>
</evidence>
<dbReference type="PROSITE" id="PS51318">
    <property type="entry name" value="TAT"/>
    <property type="match status" value="1"/>
</dbReference>
<dbReference type="CDD" id="cd13848">
    <property type="entry name" value="CuRO_1_CopA"/>
    <property type="match status" value="1"/>
</dbReference>
<evidence type="ECO:0000256" key="4">
    <source>
        <dbReference type="ARBA" id="ARBA00023008"/>
    </source>
</evidence>
<dbReference type="PROSITE" id="PS00079">
    <property type="entry name" value="MULTICOPPER_OXIDASE1"/>
    <property type="match status" value="1"/>
</dbReference>